<feature type="signal peptide" evidence="1">
    <location>
        <begin position="1"/>
        <end position="23"/>
    </location>
</feature>
<dbReference type="PANTHER" id="PTHR36842">
    <property type="entry name" value="PROTEIN TOLB HOMOLOG"/>
    <property type="match status" value="1"/>
</dbReference>
<accession>A0A223NWY2</accession>
<dbReference type="SUPFAM" id="SSF69304">
    <property type="entry name" value="Tricorn protease N-terminal domain"/>
    <property type="match status" value="1"/>
</dbReference>
<evidence type="ECO:0000313" key="2">
    <source>
        <dbReference type="EMBL" id="ASU34214.1"/>
    </source>
</evidence>
<dbReference type="Gene3D" id="2.120.10.30">
    <property type="entry name" value="TolB, C-terminal domain"/>
    <property type="match status" value="1"/>
</dbReference>
<dbReference type="AlphaFoldDB" id="A0A223NWY2"/>
<dbReference type="OrthoDB" id="9799878at2"/>
<dbReference type="InterPro" id="IPR011042">
    <property type="entry name" value="6-blade_b-propeller_TolB-like"/>
</dbReference>
<dbReference type="Proteomes" id="UP000215002">
    <property type="component" value="Chromosome"/>
</dbReference>
<reference evidence="2 3" key="1">
    <citation type="submission" date="2017-08" db="EMBL/GenBank/DDBJ databases">
        <title>Complete genome sequence of Mucilaginibacter sp. strain BJC16-A31.</title>
        <authorList>
            <consortium name="Henan University of Science and Technology"/>
            <person name="You X."/>
        </authorList>
    </citation>
    <scope>NUCLEOTIDE SEQUENCE [LARGE SCALE GENOMIC DNA]</scope>
    <source>
        <strain evidence="2 3">BJC16-A31</strain>
    </source>
</reference>
<gene>
    <name evidence="2" type="ORF">MuYL_2325</name>
</gene>
<name>A0A223NWY2_9SPHI</name>
<protein>
    <submittedName>
        <fullName evidence="2">Uncharacterized protein</fullName>
    </submittedName>
</protein>
<feature type="chain" id="PRO_5012013636" evidence="1">
    <location>
        <begin position="24"/>
        <end position="941"/>
    </location>
</feature>
<sequence length="941" mass="105739">MKRCHRFIHLLLILNAVAGIAKAQTFGGNPPSIKWKQVNTPAAKVIFPVGLDSMALRVANIVQQMNGAIQPTIGYEQKQVSIVMQNQTTVANAYVGLAPFRSEFYLTPEQNSFDLGSLPWNAQLAIHEFRHVQQYNNFNVGVSHLLKVIFGEGGQALGNALSVPDWFFEGDAVFNETHVSEQGRGRLPYFFNGFRSLWAEGKDYSYMKIRNGSYRDFVPDWYPLGYMQVAYGREQYGDDFWKKVTHDAAAFKGGVYPMQRAIKKYSGKTFTQFRNEGLAHFRQQFVSDTAGRDKNTPKHFDADRQYPAFVNDSTVIYTKSSYDHVPVFVIRNGGKEKNIGVRGLSVDDYFDYHDGKVIYSGYRPDARWGYRNFSELILLDTKTGKEQRLTRKTKYFSPSFSNDGKTIVTVEEASSGKSDLHLINTADGKLLAVIPNKQNLYYTFPVFYGDDRVISAVRNSKGKMSLALINIKTGDAKYLLPFSYQPIVFPKVKNDTVYFSATSGINDRLFAISIQSGKLNALAVIGHKKSIGNYQPAIGINKIAWVGFTSTGWQVNEADKKDVKSDEISSGRIPGTLPDLAITALQRDSSANLLASVKNEPLGISNYSKSYHLLNFHSLIPNISDPNYEISIAGENVLNTLQTNLSFNYNRDEGYKQFGFDAIYGALFPYISAGANYTAERRGFYKGANVYWNETQINAGLQVPLNLSAGTHLTGLQFGSGLVYSQTSFQQAYRSIFNDRSYLYSSNFISFSNSTQQARKNIYPMFGQRISLSYKSAVSGLTANQFLASGSFFFPGLFTNHSLVLSAAHQQKGKNNVISFSNDFPFSRGYQAENLHDMNNWRASYQLPIAYPDAGFANVFYLLRIRGNAFYDDTRATDFFTSGKQFKGTFRSTGTEVFFDTKFFNQASISFGLRYSRLLDEDIFGGNGRNRFELIVPVTIF</sequence>
<organism evidence="2 3">
    <name type="scientific">Mucilaginibacter xinganensis</name>
    <dbReference type="NCBI Taxonomy" id="1234841"/>
    <lineage>
        <taxon>Bacteria</taxon>
        <taxon>Pseudomonadati</taxon>
        <taxon>Bacteroidota</taxon>
        <taxon>Sphingobacteriia</taxon>
        <taxon>Sphingobacteriales</taxon>
        <taxon>Sphingobacteriaceae</taxon>
        <taxon>Mucilaginibacter</taxon>
    </lineage>
</organism>
<keyword evidence="3" id="KW-1185">Reference proteome</keyword>
<proteinExistence type="predicted"/>
<dbReference type="RefSeq" id="WP_094570594.1">
    <property type="nucleotide sequence ID" value="NZ_CP022743.1"/>
</dbReference>
<evidence type="ECO:0000256" key="1">
    <source>
        <dbReference type="SAM" id="SignalP"/>
    </source>
</evidence>
<keyword evidence="1" id="KW-0732">Signal</keyword>
<dbReference type="KEGG" id="muc:MuYL_2325"/>
<dbReference type="EMBL" id="CP022743">
    <property type="protein sequence ID" value="ASU34214.1"/>
    <property type="molecule type" value="Genomic_DNA"/>
</dbReference>
<evidence type="ECO:0000313" key="3">
    <source>
        <dbReference type="Proteomes" id="UP000215002"/>
    </source>
</evidence>
<dbReference type="PANTHER" id="PTHR36842:SF1">
    <property type="entry name" value="PROTEIN TOLB"/>
    <property type="match status" value="1"/>
</dbReference>